<dbReference type="KEGG" id="fli:Fleli_2198"/>
<dbReference type="GO" id="GO:0008757">
    <property type="term" value="F:S-adenosylmethionine-dependent methyltransferase activity"/>
    <property type="evidence" value="ECO:0007669"/>
    <property type="project" value="InterPro"/>
</dbReference>
<feature type="domain" description="Methyltransferase type 11" evidence="1">
    <location>
        <begin position="48"/>
        <end position="137"/>
    </location>
</feature>
<dbReference type="Gene3D" id="3.40.50.150">
    <property type="entry name" value="Vaccinia Virus protein VP39"/>
    <property type="match status" value="1"/>
</dbReference>
<dbReference type="Pfam" id="PF08241">
    <property type="entry name" value="Methyltransf_11"/>
    <property type="match status" value="1"/>
</dbReference>
<accession>I4AKU2</accession>
<evidence type="ECO:0000313" key="3">
    <source>
        <dbReference type="Proteomes" id="UP000006054"/>
    </source>
</evidence>
<dbReference type="AlphaFoldDB" id="I4AKU2"/>
<keyword evidence="2" id="KW-0489">Methyltransferase</keyword>
<protein>
    <submittedName>
        <fullName evidence="2">Methylase involved in ubiquinone/menaquinone biosynthesis</fullName>
    </submittedName>
</protein>
<dbReference type="InterPro" id="IPR029063">
    <property type="entry name" value="SAM-dependent_MTases_sf"/>
</dbReference>
<name>I4AKU2_BERLS</name>
<gene>
    <name evidence="2" type="ordered locus">Fleli_2198</name>
</gene>
<dbReference type="Proteomes" id="UP000006054">
    <property type="component" value="Chromosome"/>
</dbReference>
<dbReference type="SUPFAM" id="SSF53335">
    <property type="entry name" value="S-adenosyl-L-methionine-dependent methyltransferases"/>
    <property type="match status" value="1"/>
</dbReference>
<reference evidence="3" key="1">
    <citation type="submission" date="2012-06" db="EMBL/GenBank/DDBJ databases">
        <title>The complete genome of Flexibacter litoralis DSM 6794.</title>
        <authorList>
            <person name="Lucas S."/>
            <person name="Copeland A."/>
            <person name="Lapidus A."/>
            <person name="Glavina del Rio T."/>
            <person name="Dalin E."/>
            <person name="Tice H."/>
            <person name="Bruce D."/>
            <person name="Goodwin L."/>
            <person name="Pitluck S."/>
            <person name="Peters L."/>
            <person name="Ovchinnikova G."/>
            <person name="Lu M."/>
            <person name="Kyrpides N."/>
            <person name="Mavromatis K."/>
            <person name="Ivanova N."/>
            <person name="Brettin T."/>
            <person name="Detter J.C."/>
            <person name="Han C."/>
            <person name="Larimer F."/>
            <person name="Land M."/>
            <person name="Hauser L."/>
            <person name="Markowitz V."/>
            <person name="Cheng J.-F."/>
            <person name="Hugenholtz P."/>
            <person name="Woyke T."/>
            <person name="Wu D."/>
            <person name="Spring S."/>
            <person name="Lang E."/>
            <person name="Kopitz M."/>
            <person name="Brambilla E."/>
            <person name="Klenk H.-P."/>
            <person name="Eisen J.A."/>
        </authorList>
    </citation>
    <scope>NUCLEOTIDE SEQUENCE [LARGE SCALE GENOMIC DNA]</scope>
    <source>
        <strain evidence="3">ATCC 23117 / DSM 6794 / NBRC 15988 / NCIMB 1366 / Sio-4</strain>
    </source>
</reference>
<keyword evidence="2" id="KW-0808">Transferase</keyword>
<dbReference type="HOGENOM" id="CLU_082726_0_1_10"/>
<proteinExistence type="predicted"/>
<keyword evidence="2" id="KW-0830">Ubiquinone</keyword>
<dbReference type="OrthoDB" id="1524727at2"/>
<dbReference type="STRING" id="880071.Fleli_2198"/>
<dbReference type="RefSeq" id="WP_014798024.1">
    <property type="nucleotide sequence ID" value="NC_018018.1"/>
</dbReference>
<sequence length="262" mass="31282">MNPDYYQNYYHLERNHWWFVVRLEILQQEIKRIFDTKDKENRSKLKILNIGIATGKTSEMLSEFGDVTSLEYDANCAEFVRKKLAIEVTEGSILELPFEDNQFDWVCAFDVVEHVEDDKKAISEMNRVCKNKGKICITVPAFQSLWSHHDEINQHFKRYKMNEILNLFDLQSESVDNNSFNVLRKTYFNSFLFIPIWLFRKLNFLIPQQFIRKGAGSDFEIYKENYFLDSILKGIFRIEKKLFRKKISFPFGVSILFFVEKN</sequence>
<dbReference type="eggNOG" id="COG2226">
    <property type="taxonomic scope" value="Bacteria"/>
</dbReference>
<organism evidence="2 3">
    <name type="scientific">Bernardetia litoralis (strain ATCC 23117 / DSM 6794 / NBRC 15988 / NCIMB 1366 / Fx l1 / Sio-4)</name>
    <name type="common">Flexibacter litoralis</name>
    <dbReference type="NCBI Taxonomy" id="880071"/>
    <lineage>
        <taxon>Bacteria</taxon>
        <taxon>Pseudomonadati</taxon>
        <taxon>Bacteroidota</taxon>
        <taxon>Cytophagia</taxon>
        <taxon>Cytophagales</taxon>
        <taxon>Bernardetiaceae</taxon>
        <taxon>Bernardetia</taxon>
    </lineage>
</organism>
<dbReference type="InterPro" id="IPR013216">
    <property type="entry name" value="Methyltransf_11"/>
</dbReference>
<evidence type="ECO:0000259" key="1">
    <source>
        <dbReference type="Pfam" id="PF08241"/>
    </source>
</evidence>
<keyword evidence="3" id="KW-1185">Reference proteome</keyword>
<evidence type="ECO:0000313" key="2">
    <source>
        <dbReference type="EMBL" id="AFM04577.1"/>
    </source>
</evidence>
<dbReference type="EMBL" id="CP003345">
    <property type="protein sequence ID" value="AFM04577.1"/>
    <property type="molecule type" value="Genomic_DNA"/>
</dbReference>
<dbReference type="GO" id="GO:0032259">
    <property type="term" value="P:methylation"/>
    <property type="evidence" value="ECO:0007669"/>
    <property type="project" value="UniProtKB-KW"/>
</dbReference>